<comment type="subcellular location">
    <subcellularLocation>
        <location evidence="1">Nucleus</location>
    </subcellularLocation>
</comment>
<dbReference type="InterPro" id="IPR027417">
    <property type="entry name" value="P-loop_NTPase"/>
</dbReference>
<feature type="domain" description="RecA family profile 1" evidence="9">
    <location>
        <begin position="228"/>
        <end position="453"/>
    </location>
</feature>
<keyword evidence="3" id="KW-0227">DNA damage</keyword>
<dbReference type="GO" id="GO:0005634">
    <property type="term" value="C:nucleus"/>
    <property type="evidence" value="ECO:0007669"/>
    <property type="project" value="UniProtKB-SubCell"/>
</dbReference>
<dbReference type="Gene3D" id="3.40.50.300">
    <property type="entry name" value="P-loop containing nucleotide triphosphate hydrolases"/>
    <property type="match status" value="1"/>
</dbReference>
<evidence type="ECO:0000256" key="1">
    <source>
        <dbReference type="ARBA" id="ARBA00004123"/>
    </source>
</evidence>
<name>A0ABD3M7T8_9STRA</name>
<keyword evidence="11" id="KW-1185">Reference proteome</keyword>
<keyword evidence="5" id="KW-0234">DNA repair</keyword>
<keyword evidence="2" id="KW-0547">Nucleotide-binding</keyword>
<dbReference type="PROSITE" id="PS50162">
    <property type="entry name" value="RECA_2"/>
    <property type="match status" value="1"/>
</dbReference>
<evidence type="ECO:0000256" key="6">
    <source>
        <dbReference type="ARBA" id="ARBA00023242"/>
    </source>
</evidence>
<dbReference type="Pfam" id="PF08423">
    <property type="entry name" value="Rad51"/>
    <property type="match status" value="2"/>
</dbReference>
<evidence type="ECO:0000256" key="5">
    <source>
        <dbReference type="ARBA" id="ARBA00023204"/>
    </source>
</evidence>
<dbReference type="Proteomes" id="UP001530293">
    <property type="component" value="Unassembled WGS sequence"/>
</dbReference>
<proteinExistence type="predicted"/>
<evidence type="ECO:0000259" key="9">
    <source>
        <dbReference type="PROSITE" id="PS50162"/>
    </source>
</evidence>
<comment type="caution">
    <text evidence="10">The sequence shown here is derived from an EMBL/GenBank/DDBJ whole genome shotgun (WGS) entry which is preliminary data.</text>
</comment>
<evidence type="ECO:0000256" key="3">
    <source>
        <dbReference type="ARBA" id="ARBA00022763"/>
    </source>
</evidence>
<feature type="compositionally biased region" description="Polar residues" evidence="8">
    <location>
        <begin position="13"/>
        <end position="23"/>
    </location>
</feature>
<gene>
    <name evidence="10" type="ORF">ACHAWU_007933</name>
</gene>
<dbReference type="InterPro" id="IPR020588">
    <property type="entry name" value="RecA_ATP-bd"/>
</dbReference>
<dbReference type="InterPro" id="IPR052093">
    <property type="entry name" value="HR_Repair_Mediator"/>
</dbReference>
<dbReference type="InterPro" id="IPR013632">
    <property type="entry name" value="Rad51_C"/>
</dbReference>
<dbReference type="SUPFAM" id="SSF52540">
    <property type="entry name" value="P-loop containing nucleoside triphosphate hydrolases"/>
    <property type="match status" value="1"/>
</dbReference>
<reference evidence="10 11" key="1">
    <citation type="submission" date="2024-10" db="EMBL/GenBank/DDBJ databases">
        <title>Updated reference genomes for cyclostephanoid diatoms.</title>
        <authorList>
            <person name="Roberts W.R."/>
            <person name="Alverson A.J."/>
        </authorList>
    </citation>
    <scope>NUCLEOTIDE SEQUENCE [LARGE SCALE GENOMIC DNA]</scope>
    <source>
        <strain evidence="10 11">AJA232-27</strain>
    </source>
</reference>
<evidence type="ECO:0000313" key="11">
    <source>
        <dbReference type="Proteomes" id="UP001530293"/>
    </source>
</evidence>
<keyword evidence="6" id="KW-0539">Nucleus</keyword>
<dbReference type="AlphaFoldDB" id="A0ABD3M7T8"/>
<feature type="region of interest" description="Disordered" evidence="8">
    <location>
        <begin position="166"/>
        <end position="195"/>
    </location>
</feature>
<accession>A0ABD3M7T8</accession>
<evidence type="ECO:0000256" key="8">
    <source>
        <dbReference type="SAM" id="MobiDB-lite"/>
    </source>
</evidence>
<dbReference type="GO" id="GO:0005524">
    <property type="term" value="F:ATP binding"/>
    <property type="evidence" value="ECO:0007669"/>
    <property type="project" value="UniProtKB-KW"/>
</dbReference>
<keyword evidence="4" id="KW-0067">ATP-binding</keyword>
<organism evidence="10 11">
    <name type="scientific">Discostella pseudostelligera</name>
    <dbReference type="NCBI Taxonomy" id="259834"/>
    <lineage>
        <taxon>Eukaryota</taxon>
        <taxon>Sar</taxon>
        <taxon>Stramenopiles</taxon>
        <taxon>Ochrophyta</taxon>
        <taxon>Bacillariophyta</taxon>
        <taxon>Coscinodiscophyceae</taxon>
        <taxon>Thalassiosirophycidae</taxon>
        <taxon>Stephanodiscales</taxon>
        <taxon>Stephanodiscaceae</taxon>
        <taxon>Discostella</taxon>
    </lineage>
</organism>
<evidence type="ECO:0000256" key="4">
    <source>
        <dbReference type="ARBA" id="ARBA00022840"/>
    </source>
</evidence>
<dbReference type="PANTHER" id="PTHR46239:SF1">
    <property type="entry name" value="DNA REPAIR PROTEIN RAD51 HOMOLOG 3"/>
    <property type="match status" value="1"/>
</dbReference>
<evidence type="ECO:0000256" key="2">
    <source>
        <dbReference type="ARBA" id="ARBA00022741"/>
    </source>
</evidence>
<dbReference type="GO" id="GO:0006281">
    <property type="term" value="P:DNA repair"/>
    <property type="evidence" value="ECO:0007669"/>
    <property type="project" value="UniProtKB-KW"/>
</dbReference>
<dbReference type="PANTHER" id="PTHR46239">
    <property type="entry name" value="DNA REPAIR PROTEIN RAD51 HOMOLOG 3 RAD51C"/>
    <property type="match status" value="1"/>
</dbReference>
<sequence>MLPCSEQHRRIIPQSQSNHSSIPQDIDKEDTSCDEWQPQQLAPVASPRRRSALSTFLVTLPLRPSTLTALLRSGFSTTGDVMNSCQTDISLSTEAGSDAVIGIGSNNSKCNNDNDGKANNANPNDDGTTFGHFAKELGCSPMRATDYVREIDESLVLVGLPKISAPTSNNDNDGDNNCSTVEHETSNDNNNIMAPPRSILPATAASLLRAKANNHFPDSNNGLTYNARVRHIVSFSQAVDMLLGGGLALSELTEIVGLPGVGKTQLAMQLAVDTLLPEKNGGVEGYTVVIDAEGSWCGAAGGDRLWAMANALADHVNSRVMRKLATSRAKEGAEGREFAEEQAEKLNSITPESILQGIHIFRVHDEASQTCTLYNLPKFLLELEQKGTPVKLVVIDSVAFHYRVASAAPSSRNGNGNKKNNSLSSTHNLTRMAAFLSELASEFDLAVLAINHLTTRIDKDEGTKLVPALGESWAHSITSRIMIDHHRPSQVGTTRMDEVRACTLVKSPHKPVGTAYFVVTDKGVRGVPPDFLQPQQSAKRARVT</sequence>
<feature type="region of interest" description="Disordered" evidence="8">
    <location>
        <begin position="1"/>
        <end position="34"/>
    </location>
</feature>
<protein>
    <recommendedName>
        <fullName evidence="7">DNA repair protein RAD51 homolog 3</fullName>
    </recommendedName>
</protein>
<evidence type="ECO:0000313" key="10">
    <source>
        <dbReference type="EMBL" id="KAL3758816.1"/>
    </source>
</evidence>
<dbReference type="EMBL" id="JALLBG020000219">
    <property type="protein sequence ID" value="KAL3758816.1"/>
    <property type="molecule type" value="Genomic_DNA"/>
</dbReference>
<evidence type="ECO:0000256" key="7">
    <source>
        <dbReference type="ARBA" id="ARBA00040674"/>
    </source>
</evidence>